<sequence>MNKQQLAKKIWQSANKMRSKIEANEYKDYIIGFVFYKFLSDKEEQFLRANDFSDQDIASLSEEDTETVDFIKNGIGYFIAYPHLFSTWINKGSDFDISDVRDALSAFSRNIKHKKVFEGIFDTLQTGLSKLGENAKSQSNAASSLIYLIKDIPMEGKQDYDVLGFIYEYLLGMFAANAGKKAGEFYTPHEVSVLMSEIVAYHLKDRNQIEIYDPTSGSGSLLINIGQSVSRHIDDKNNIKYYAQELKQNTYNLTRMNLIMRGVLPANIVTRNADTLEDDWPYFNESDPVNSYQPLYVDAVVSNPPYSQEWQPKNKESDPRYARFGLAPKGKADFAFLLHDLYHLKPDGIMTIVLPHGVLFRGGDEETIRKNLIEHNHIDAIIGLPANIFFGTGIPTIIMVLKQKRSNTDILIIDASKGFIKAGKDNQLRASDIKKITDAVINRENIDKYARVVSQKDIRDQNYNLNIPRYVDSSDDAQTWDIYATMLGGIPQHEIDYLQRYWQTFPSLRETLFTQVEDTPYYQLKNNQLTNSQLATTDIEQHVYQNQDVKAFFDRYRASFANFPDYLYQQLVDQVTTLKIARQETILANDIFARLQGFELIDKYSAYQALDDLWQTIMIDLEIIQTEGFTATKKVVPNMVTKKVKNKEEEVQEGWVGHVLPFDLVQRQLLSDELQQLQDKESRLSVVSGELDALIDELDEEQKENLLNDSGSSFSVSDVNKALNTAYADIATPEITALNDYLDFLETKPKKPAKLDYVANELAVNWDNIEANKGGDYGKSKVSAYIKTLQATHEFTKDSDEARLVQISDSLDEEKTLKLEIKADSDALHQKTKETIEALDDATVNDLLNHKWIVPLDQAMMQLADDVVSELTLQTQALADKYADTYMDTTKQLEKSENELAGMIDHLTGDTFDMAGLQALQALLKY</sequence>
<dbReference type="PRINTS" id="PR00507">
    <property type="entry name" value="N12N6MTFRASE"/>
</dbReference>
<dbReference type="InterPro" id="IPR003356">
    <property type="entry name" value="DNA_methylase_A-5"/>
</dbReference>
<dbReference type="PANTHER" id="PTHR42933:SF1">
    <property type="entry name" value="SITE-SPECIFIC DNA-METHYLTRANSFERASE (ADENINE-SPECIFIC)"/>
    <property type="match status" value="1"/>
</dbReference>
<dbReference type="Gene3D" id="3.40.50.150">
    <property type="entry name" value="Vaccinia Virus protein VP39"/>
    <property type="match status" value="1"/>
</dbReference>
<evidence type="ECO:0000256" key="6">
    <source>
        <dbReference type="ARBA" id="ARBA00047942"/>
    </source>
</evidence>
<dbReference type="InterPro" id="IPR051537">
    <property type="entry name" value="DNA_Adenine_Mtase"/>
</dbReference>
<evidence type="ECO:0000256" key="1">
    <source>
        <dbReference type="ARBA" id="ARBA00011900"/>
    </source>
</evidence>
<keyword evidence="2" id="KW-0489">Methyltransferase</keyword>
<dbReference type="GO" id="GO:0032259">
    <property type="term" value="P:methylation"/>
    <property type="evidence" value="ECO:0007669"/>
    <property type="project" value="UniProtKB-KW"/>
</dbReference>
<dbReference type="EMBL" id="AYSL01000001">
    <property type="protein sequence ID" value="KTF08488.1"/>
    <property type="molecule type" value="Genomic_DNA"/>
</dbReference>
<dbReference type="Pfam" id="PF02384">
    <property type="entry name" value="N6_Mtase"/>
    <property type="match status" value="1"/>
</dbReference>
<reference evidence="9" key="1">
    <citation type="submission" date="2013-11" db="EMBL/GenBank/DDBJ databases">
        <title>Microbial diversity, functional groups and degradation webs in Northern and Southern Mediterranean and Red Sea marine crude oil polluted sites.</title>
        <authorList>
            <person name="Daffonchio D."/>
            <person name="Mapelli F."/>
            <person name="Ferrer M."/>
            <person name="Richter M."/>
            <person name="Cherif A."/>
            <person name="Malkawi H.I."/>
            <person name="Yakimov M.M."/>
            <person name="Abdel-Fattah Y.R."/>
            <person name="Blaghen M."/>
            <person name="Golyshin P.N."/>
            <person name="Kalogerakis N."/>
            <person name="Boon N."/>
            <person name="Magagnini M."/>
            <person name="Fava F."/>
        </authorList>
    </citation>
    <scope>NUCLEOTIDE SEQUENCE</scope>
</reference>
<dbReference type="InterPro" id="IPR002052">
    <property type="entry name" value="DNA_methylase_N6_adenine_CS"/>
</dbReference>
<dbReference type="InterPro" id="IPR038333">
    <property type="entry name" value="T1MK-like_N_sf"/>
</dbReference>
<dbReference type="GO" id="GO:0008170">
    <property type="term" value="F:N-methyltransferase activity"/>
    <property type="evidence" value="ECO:0007669"/>
    <property type="project" value="InterPro"/>
</dbReference>
<dbReference type="Gene3D" id="1.20.1260.30">
    <property type="match status" value="1"/>
</dbReference>
<dbReference type="Pfam" id="PF12161">
    <property type="entry name" value="HsdM_N"/>
    <property type="match status" value="1"/>
</dbReference>
<dbReference type="AlphaFoldDB" id="A0A1B6NYI9"/>
<dbReference type="GO" id="GO:0009307">
    <property type="term" value="P:DNA restriction-modification system"/>
    <property type="evidence" value="ECO:0007669"/>
    <property type="project" value="UniProtKB-KW"/>
</dbReference>
<comment type="caution">
    <text evidence="9">The sequence shown here is derived from an EMBL/GenBank/DDBJ whole genome shotgun (WGS) entry which is preliminary data.</text>
</comment>
<comment type="catalytic activity">
    <reaction evidence="6">
        <text>a 2'-deoxyadenosine in DNA + S-adenosyl-L-methionine = an N(6)-methyl-2'-deoxyadenosine in DNA + S-adenosyl-L-homocysteine + H(+)</text>
        <dbReference type="Rhea" id="RHEA:15197"/>
        <dbReference type="Rhea" id="RHEA-COMP:12418"/>
        <dbReference type="Rhea" id="RHEA-COMP:12419"/>
        <dbReference type="ChEBI" id="CHEBI:15378"/>
        <dbReference type="ChEBI" id="CHEBI:57856"/>
        <dbReference type="ChEBI" id="CHEBI:59789"/>
        <dbReference type="ChEBI" id="CHEBI:90615"/>
        <dbReference type="ChEBI" id="CHEBI:90616"/>
        <dbReference type="EC" id="2.1.1.72"/>
    </reaction>
</comment>
<feature type="domain" description="N6 adenine-specific DNA methyltransferase N-terminal" evidence="8">
    <location>
        <begin position="6"/>
        <end position="138"/>
    </location>
</feature>
<evidence type="ECO:0000256" key="3">
    <source>
        <dbReference type="ARBA" id="ARBA00022679"/>
    </source>
</evidence>
<name>A0A1B6NYI9_9ZZZZ</name>
<evidence type="ECO:0000256" key="2">
    <source>
        <dbReference type="ARBA" id="ARBA00022603"/>
    </source>
</evidence>
<organism evidence="9">
    <name type="scientific">marine sediment metagenome</name>
    <dbReference type="NCBI Taxonomy" id="412755"/>
    <lineage>
        <taxon>unclassified sequences</taxon>
        <taxon>metagenomes</taxon>
        <taxon>ecological metagenomes</taxon>
    </lineage>
</organism>
<proteinExistence type="predicted"/>
<dbReference type="SUPFAM" id="SSF53335">
    <property type="entry name" value="S-adenosyl-L-methionine-dependent methyltransferases"/>
    <property type="match status" value="1"/>
</dbReference>
<dbReference type="InterPro" id="IPR029063">
    <property type="entry name" value="SAM-dependent_MTases_sf"/>
</dbReference>
<evidence type="ECO:0000256" key="4">
    <source>
        <dbReference type="ARBA" id="ARBA00022691"/>
    </source>
</evidence>
<dbReference type="InterPro" id="IPR004546">
    <property type="entry name" value="Restrct_endonuc_T1M"/>
</dbReference>
<accession>A0A1B6NYI9</accession>
<dbReference type="PANTHER" id="PTHR42933">
    <property type="entry name" value="SLR6095 PROTEIN"/>
    <property type="match status" value="1"/>
</dbReference>
<keyword evidence="4" id="KW-0949">S-adenosyl-L-methionine</keyword>
<feature type="domain" description="DNA methylase adenine-specific" evidence="7">
    <location>
        <begin position="159"/>
        <end position="475"/>
    </location>
</feature>
<dbReference type="EC" id="2.1.1.72" evidence="1"/>
<evidence type="ECO:0000256" key="5">
    <source>
        <dbReference type="ARBA" id="ARBA00022747"/>
    </source>
</evidence>
<dbReference type="InterPro" id="IPR022749">
    <property type="entry name" value="D12N6_MeTrfase_N"/>
</dbReference>
<keyword evidence="5" id="KW-0680">Restriction system</keyword>
<keyword evidence="3" id="KW-0808">Transferase</keyword>
<dbReference type="NCBIfam" id="TIGR00497">
    <property type="entry name" value="hsdM"/>
    <property type="match status" value="1"/>
</dbReference>
<protein>
    <recommendedName>
        <fullName evidence="1">site-specific DNA-methyltransferase (adenine-specific)</fullName>
        <ecNumber evidence="1">2.1.1.72</ecNumber>
    </recommendedName>
</protein>
<evidence type="ECO:0000313" key="9">
    <source>
        <dbReference type="EMBL" id="KTF08488.1"/>
    </source>
</evidence>
<evidence type="ECO:0000259" key="8">
    <source>
        <dbReference type="Pfam" id="PF12161"/>
    </source>
</evidence>
<gene>
    <name evidence="9" type="ORF">MGSAQ_000004</name>
</gene>
<evidence type="ECO:0000259" key="7">
    <source>
        <dbReference type="Pfam" id="PF02384"/>
    </source>
</evidence>
<dbReference type="PROSITE" id="PS00092">
    <property type="entry name" value="N6_MTASE"/>
    <property type="match status" value="1"/>
</dbReference>
<dbReference type="GO" id="GO:0009007">
    <property type="term" value="F:site-specific DNA-methyltransferase (adenine-specific) activity"/>
    <property type="evidence" value="ECO:0007669"/>
    <property type="project" value="UniProtKB-EC"/>
</dbReference>
<dbReference type="GO" id="GO:0003677">
    <property type="term" value="F:DNA binding"/>
    <property type="evidence" value="ECO:0007669"/>
    <property type="project" value="InterPro"/>
</dbReference>